<keyword evidence="2" id="KW-1185">Reference proteome</keyword>
<dbReference type="Proteomes" id="UP001345963">
    <property type="component" value="Unassembled WGS sequence"/>
</dbReference>
<protein>
    <submittedName>
        <fullName evidence="1">Uncharacterized protein</fullName>
    </submittedName>
</protein>
<sequence>MKHYSNIQVCRVWFTIICQHFQELQTSCSAEEGTAGGLPLTRPTFDLYKREAKGKTPCCCVSCRFQVNKLQRLCSILHTEDKMKKDYSLEQNRNRRKSFTDDGIRWRTGSEFASPEHTDVTNSRVSHPSLFGKYQPSLQTLKPFRWSSPHLMLPLSCVTVQSCIALKSKAMHLGGVFWMAGCSCVSEVPMTGSDEGLRGSLGSSKLVTWLVTQGGVLLAPSGFGNSAWTQSWFWWQSMSGASLSSRSWPLGKSSVFNVHI</sequence>
<comment type="caution">
    <text evidence="1">The sequence shown here is derived from an EMBL/GenBank/DDBJ whole genome shotgun (WGS) entry which is preliminary data.</text>
</comment>
<reference evidence="1 2" key="1">
    <citation type="submission" date="2021-07" db="EMBL/GenBank/DDBJ databases">
        <authorList>
            <person name="Palmer J.M."/>
        </authorList>
    </citation>
    <scope>NUCLEOTIDE SEQUENCE [LARGE SCALE GENOMIC DNA]</scope>
    <source>
        <strain evidence="1 2">AT_MEX2019</strain>
        <tissue evidence="1">Muscle</tissue>
    </source>
</reference>
<proteinExistence type="predicted"/>
<name>A0ABU7BAL1_9TELE</name>
<evidence type="ECO:0000313" key="2">
    <source>
        <dbReference type="Proteomes" id="UP001345963"/>
    </source>
</evidence>
<evidence type="ECO:0000313" key="1">
    <source>
        <dbReference type="EMBL" id="MED6246824.1"/>
    </source>
</evidence>
<organism evidence="1 2">
    <name type="scientific">Ataeniobius toweri</name>
    <dbReference type="NCBI Taxonomy" id="208326"/>
    <lineage>
        <taxon>Eukaryota</taxon>
        <taxon>Metazoa</taxon>
        <taxon>Chordata</taxon>
        <taxon>Craniata</taxon>
        <taxon>Vertebrata</taxon>
        <taxon>Euteleostomi</taxon>
        <taxon>Actinopterygii</taxon>
        <taxon>Neopterygii</taxon>
        <taxon>Teleostei</taxon>
        <taxon>Neoteleostei</taxon>
        <taxon>Acanthomorphata</taxon>
        <taxon>Ovalentaria</taxon>
        <taxon>Atherinomorphae</taxon>
        <taxon>Cyprinodontiformes</taxon>
        <taxon>Goodeidae</taxon>
        <taxon>Ataeniobius</taxon>
    </lineage>
</organism>
<gene>
    <name evidence="1" type="ORF">ATANTOWER_024205</name>
</gene>
<accession>A0ABU7BAL1</accession>
<dbReference type="EMBL" id="JAHUTI010044798">
    <property type="protein sequence ID" value="MED6246824.1"/>
    <property type="molecule type" value="Genomic_DNA"/>
</dbReference>